<evidence type="ECO:0000256" key="2">
    <source>
        <dbReference type="PROSITE-ProRule" id="PRU01005"/>
    </source>
</evidence>
<protein>
    <submittedName>
        <fullName evidence="5">Putative tyrosinase-like protein tyr-1</fullName>
    </submittedName>
</protein>
<dbReference type="Gene3D" id="1.10.10.1940">
    <property type="match status" value="1"/>
</dbReference>
<evidence type="ECO:0000313" key="6">
    <source>
        <dbReference type="Proteomes" id="UP000031036"/>
    </source>
</evidence>
<dbReference type="Gene3D" id="1.10.1280.10">
    <property type="entry name" value="Di-copper center containing domain from catechol oxidase"/>
    <property type="match status" value="1"/>
</dbReference>
<dbReference type="PRINTS" id="PR00092">
    <property type="entry name" value="TYROSINASE"/>
</dbReference>
<evidence type="ECO:0000259" key="4">
    <source>
        <dbReference type="PROSITE" id="PS51670"/>
    </source>
</evidence>
<proteinExistence type="predicted"/>
<dbReference type="Proteomes" id="UP000031036">
    <property type="component" value="Unassembled WGS sequence"/>
</dbReference>
<dbReference type="PANTHER" id="PTHR11474:SF84">
    <property type="entry name" value="SHKT DOMAIN-CONTAINING PROTEIN"/>
    <property type="match status" value="1"/>
</dbReference>
<organism evidence="5 6">
    <name type="scientific">Toxocara canis</name>
    <name type="common">Canine roundworm</name>
    <dbReference type="NCBI Taxonomy" id="6265"/>
    <lineage>
        <taxon>Eukaryota</taxon>
        <taxon>Metazoa</taxon>
        <taxon>Ecdysozoa</taxon>
        <taxon>Nematoda</taxon>
        <taxon>Chromadorea</taxon>
        <taxon>Rhabditida</taxon>
        <taxon>Spirurina</taxon>
        <taxon>Ascaridomorpha</taxon>
        <taxon>Ascaridoidea</taxon>
        <taxon>Toxocaridae</taxon>
        <taxon>Toxocara</taxon>
    </lineage>
</organism>
<dbReference type="PROSITE" id="PS51670">
    <property type="entry name" value="SHKT"/>
    <property type="match status" value="2"/>
</dbReference>
<dbReference type="STRING" id="6265.A0A0B2UX79"/>
<keyword evidence="2" id="KW-1015">Disulfide bond</keyword>
<keyword evidence="6" id="KW-1185">Reference proteome</keyword>
<feature type="domain" description="ShKT" evidence="4">
    <location>
        <begin position="554"/>
        <end position="589"/>
    </location>
</feature>
<dbReference type="Pfam" id="PF00264">
    <property type="entry name" value="Tyrosinase"/>
    <property type="match status" value="1"/>
</dbReference>
<evidence type="ECO:0000313" key="5">
    <source>
        <dbReference type="EMBL" id="KHN74038.1"/>
    </source>
</evidence>
<evidence type="ECO:0000256" key="1">
    <source>
        <dbReference type="ARBA" id="ARBA00022723"/>
    </source>
</evidence>
<keyword evidence="1" id="KW-0479">Metal-binding</keyword>
<dbReference type="GO" id="GO:0016491">
    <property type="term" value="F:oxidoreductase activity"/>
    <property type="evidence" value="ECO:0007669"/>
    <property type="project" value="InterPro"/>
</dbReference>
<dbReference type="OrthoDB" id="6132182at2759"/>
<dbReference type="Pfam" id="PF01549">
    <property type="entry name" value="ShK"/>
    <property type="match status" value="2"/>
</dbReference>
<gene>
    <name evidence="5" type="primary">tyr-1</name>
    <name evidence="5" type="ORF">Tcan_08055</name>
</gene>
<dbReference type="InterPro" id="IPR050316">
    <property type="entry name" value="Tyrosinase/Hemocyanin"/>
</dbReference>
<dbReference type="InterPro" id="IPR002227">
    <property type="entry name" value="Tyrosinase_Cu-bd"/>
</dbReference>
<feature type="region of interest" description="Disordered" evidence="3">
    <location>
        <begin position="1"/>
        <end position="22"/>
    </location>
</feature>
<dbReference type="GO" id="GO:0046872">
    <property type="term" value="F:metal ion binding"/>
    <property type="evidence" value="ECO:0007669"/>
    <property type="project" value="UniProtKB-KW"/>
</dbReference>
<dbReference type="AlphaFoldDB" id="A0A0B2UX79"/>
<dbReference type="InterPro" id="IPR008922">
    <property type="entry name" value="Di-copper_centre_dom_sf"/>
</dbReference>
<dbReference type="SUPFAM" id="SSF48056">
    <property type="entry name" value="Di-copper centre-containing domain"/>
    <property type="match status" value="1"/>
</dbReference>
<accession>A0A0B2UX79</accession>
<dbReference type="PROSITE" id="PS00498">
    <property type="entry name" value="TYROSINASE_2"/>
    <property type="match status" value="1"/>
</dbReference>
<dbReference type="PROSITE" id="PS00497">
    <property type="entry name" value="TYROSINASE_1"/>
    <property type="match status" value="1"/>
</dbReference>
<dbReference type="OMA" id="SNVHLWI"/>
<dbReference type="PANTHER" id="PTHR11474">
    <property type="entry name" value="TYROSINASE FAMILY MEMBER"/>
    <property type="match status" value="1"/>
</dbReference>
<sequence>MARNSRRSFQEQADNNAWPPAIPDFLRPAPVAPGSRGQVASHPYDCMTITCLCPYFRLQRMARNSRRSFQEQADNNAWPPAIPDFLRPAPVAPGSRGQVASHPYDCMTITCLCPYFRFYVSCLEGNIGPGNQCILPNGQVLMMSYRKEYRMLTEDERNRWQFAITQLKRSGEYDRLSSEHQMVGSGSGAHSGPGFLPWHREYLKRFEIALRLIDPTVAIPYWDSVMDNYLPDPRDSIMFSPIFAGETDGFGNVVTGPFAFWSTLEGRNAIIRLVAFLNLGQEGALFSENSILQVIAQTNIEYVMAYTAPLMGCPFPINFFAVEYTHSNVHLWIGGHMKPPASSSNDPIFFMHHAFVDFIWELWREARQPRWVRESAYSPDMPQCGDPQHFSWAVMRPFFNLINRDGLSNMYTDQMYRYAPRAGCTAAIPTCGSPYLFCDTRGNPHCVSKVKINGLCVGYEGLDACFNGVCIMGRCVPGPTPAPFRPQTLLPPVQRAQVSQAQQSRTFVDCFNRNPCCEQWAREGECRTNGQYMRQFCASACNICRPAYNTSNECADRHISCQQWRNAGQCSGNSVQFMQENCRSSCGFCGSPKIAVCRRNPSGVTNVTINSNGIRRAPIKQNRVLSQKAKSAAVQEGKMNEEERSR</sequence>
<evidence type="ECO:0000256" key="3">
    <source>
        <dbReference type="SAM" id="MobiDB-lite"/>
    </source>
</evidence>
<dbReference type="SMART" id="SM00254">
    <property type="entry name" value="ShKT"/>
    <property type="match status" value="2"/>
</dbReference>
<feature type="region of interest" description="Disordered" evidence="3">
    <location>
        <begin position="624"/>
        <end position="646"/>
    </location>
</feature>
<feature type="disulfide bond" evidence="2">
    <location>
        <begin position="510"/>
        <end position="544"/>
    </location>
</feature>
<dbReference type="EMBL" id="JPKZ01002980">
    <property type="protein sequence ID" value="KHN74038.1"/>
    <property type="molecule type" value="Genomic_DNA"/>
</dbReference>
<comment type="caution">
    <text evidence="5">The sequence shown here is derived from an EMBL/GenBank/DDBJ whole genome shotgun (WGS) entry which is preliminary data.</text>
</comment>
<reference evidence="5 6" key="1">
    <citation type="submission" date="2014-11" db="EMBL/GenBank/DDBJ databases">
        <title>Genetic blueprint of the zoonotic pathogen Toxocara canis.</title>
        <authorList>
            <person name="Zhu X.-Q."/>
            <person name="Korhonen P.K."/>
            <person name="Cai H."/>
            <person name="Young N.D."/>
            <person name="Nejsum P."/>
            <person name="von Samson-Himmelstjerna G."/>
            <person name="Boag P.R."/>
            <person name="Tan P."/>
            <person name="Li Q."/>
            <person name="Min J."/>
            <person name="Yang Y."/>
            <person name="Wang X."/>
            <person name="Fang X."/>
            <person name="Hall R.S."/>
            <person name="Hofmann A."/>
            <person name="Sternberg P.W."/>
            <person name="Jex A.R."/>
            <person name="Gasser R.B."/>
        </authorList>
    </citation>
    <scope>NUCLEOTIDE SEQUENCE [LARGE SCALE GENOMIC DNA]</scope>
    <source>
        <strain evidence="5">PN_DK_2014</strain>
    </source>
</reference>
<name>A0A0B2UX79_TOXCA</name>
<comment type="caution">
    <text evidence="2">Lacks conserved residue(s) required for the propagation of feature annotation.</text>
</comment>
<dbReference type="InterPro" id="IPR003582">
    <property type="entry name" value="ShKT_dom"/>
</dbReference>
<feature type="domain" description="ShKT" evidence="4">
    <location>
        <begin position="510"/>
        <end position="544"/>
    </location>
</feature>